<keyword evidence="4" id="KW-0560">Oxidoreductase</keyword>
<evidence type="ECO:0000256" key="3">
    <source>
        <dbReference type="ARBA" id="ARBA00022827"/>
    </source>
</evidence>
<dbReference type="InterPro" id="IPR036188">
    <property type="entry name" value="FAD/NAD-bd_sf"/>
</dbReference>
<proteinExistence type="predicted"/>
<dbReference type="EMBL" id="JALLPB020000057">
    <property type="protein sequence ID" value="KAL3822739.1"/>
    <property type="molecule type" value="Genomic_DNA"/>
</dbReference>
<name>A0ABD3SDX5_9STRA</name>
<dbReference type="Proteomes" id="UP001530377">
    <property type="component" value="Unassembled WGS sequence"/>
</dbReference>
<sequence>MDRCLLLIFAISFPAGFITASKTDSNWSAFSSPLLAFFNHHPSAGLPASRPPRRHRKVLMHHPSSDGPAPSTMSECQRMVLIGGGHAHVQVIKALNARSRPANLHVTLIDLQSSASYSGMVPGCVAGLYSLDQVQIALDSLADWSGIDFVCGRVVGMLFDKNDERNGRKSVLVEVTDDDGNVIRREIPFDVVSIDIGSTTRNFTSTPGAERYTISTRPISDLVRRIQYEDSVIHEKLKTDESSDVIKVVVVGGGAAGIELSLALRARWNDILDSKLTVTLIDSNDVLLPSETSACCSALRCIMKKYNIEVRHNLVVDEVTSSHIHVNSNKNNVGSLQGKVPYTHCIWATGAEAHTLAWDLHKDSGLDVSTDRGWICVNHHLQSISHPSVFAAGDCCEIMIENRKSPPKAGVYAVRSGPILIENLTRFLGVNPHSQSDVSANPNDLIVYHPQDDFLKLLMCGDGTALGFRFGIPFYGKWVWELKDHIDTMFMDLFRLEKLSQSDTTKSTPTAEEEEGVGVKYDTSQYDRHESVKERMNAEDAGAFLLRRDDEVDFQTAWSILREMMADEYYKEDVLSAIIRSPDNWWKELFVTS</sequence>
<feature type="chain" id="PRO_5044863486" description="FAD/NAD(P)-binding domain-containing protein" evidence="5">
    <location>
        <begin position="21"/>
        <end position="593"/>
    </location>
</feature>
<comment type="cofactor">
    <cofactor evidence="1">
        <name>FAD</name>
        <dbReference type="ChEBI" id="CHEBI:57692"/>
    </cofactor>
</comment>
<feature type="domain" description="FAD/NAD(P)-binding" evidence="6">
    <location>
        <begin position="78"/>
        <end position="404"/>
    </location>
</feature>
<dbReference type="Gene3D" id="3.50.50.100">
    <property type="match status" value="1"/>
</dbReference>
<evidence type="ECO:0000313" key="7">
    <source>
        <dbReference type="EMBL" id="KAL3822739.1"/>
    </source>
</evidence>
<dbReference type="GO" id="GO:0016491">
    <property type="term" value="F:oxidoreductase activity"/>
    <property type="evidence" value="ECO:0007669"/>
    <property type="project" value="UniProtKB-KW"/>
</dbReference>
<keyword evidence="3" id="KW-0274">FAD</keyword>
<protein>
    <recommendedName>
        <fullName evidence="6">FAD/NAD(P)-binding domain-containing protein</fullName>
    </recommendedName>
</protein>
<gene>
    <name evidence="7" type="ORF">ACHAXA_001004</name>
</gene>
<evidence type="ECO:0000259" key="6">
    <source>
        <dbReference type="Pfam" id="PF07992"/>
    </source>
</evidence>
<dbReference type="AlphaFoldDB" id="A0ABD3SDX5"/>
<reference evidence="7 8" key="1">
    <citation type="submission" date="2024-10" db="EMBL/GenBank/DDBJ databases">
        <title>Updated reference genomes for cyclostephanoid diatoms.</title>
        <authorList>
            <person name="Roberts W.R."/>
            <person name="Alverson A.J."/>
        </authorList>
    </citation>
    <scope>NUCLEOTIDE SEQUENCE [LARGE SCALE GENOMIC DNA]</scope>
    <source>
        <strain evidence="7 8">AJA228-03</strain>
    </source>
</reference>
<dbReference type="InterPro" id="IPR051169">
    <property type="entry name" value="NADH-Q_oxidoreductase"/>
</dbReference>
<keyword evidence="2" id="KW-0285">Flavoprotein</keyword>
<keyword evidence="8" id="KW-1185">Reference proteome</keyword>
<dbReference type="PANTHER" id="PTHR42913:SF9">
    <property type="entry name" value="SLR1591 PROTEIN"/>
    <property type="match status" value="1"/>
</dbReference>
<evidence type="ECO:0000256" key="2">
    <source>
        <dbReference type="ARBA" id="ARBA00022630"/>
    </source>
</evidence>
<dbReference type="SUPFAM" id="SSF51905">
    <property type="entry name" value="FAD/NAD(P)-binding domain"/>
    <property type="match status" value="2"/>
</dbReference>
<keyword evidence="5" id="KW-0732">Signal</keyword>
<accession>A0ABD3SDX5</accession>
<evidence type="ECO:0000256" key="5">
    <source>
        <dbReference type="SAM" id="SignalP"/>
    </source>
</evidence>
<dbReference type="Pfam" id="PF07992">
    <property type="entry name" value="Pyr_redox_2"/>
    <property type="match status" value="1"/>
</dbReference>
<organism evidence="7 8">
    <name type="scientific">Cyclostephanos tholiformis</name>
    <dbReference type="NCBI Taxonomy" id="382380"/>
    <lineage>
        <taxon>Eukaryota</taxon>
        <taxon>Sar</taxon>
        <taxon>Stramenopiles</taxon>
        <taxon>Ochrophyta</taxon>
        <taxon>Bacillariophyta</taxon>
        <taxon>Coscinodiscophyceae</taxon>
        <taxon>Thalassiosirophycidae</taxon>
        <taxon>Stephanodiscales</taxon>
        <taxon>Stephanodiscaceae</taxon>
        <taxon>Cyclostephanos</taxon>
    </lineage>
</organism>
<evidence type="ECO:0000256" key="4">
    <source>
        <dbReference type="ARBA" id="ARBA00023002"/>
    </source>
</evidence>
<feature type="signal peptide" evidence="5">
    <location>
        <begin position="1"/>
        <end position="20"/>
    </location>
</feature>
<comment type="caution">
    <text evidence="7">The sequence shown here is derived from an EMBL/GenBank/DDBJ whole genome shotgun (WGS) entry which is preliminary data.</text>
</comment>
<evidence type="ECO:0000313" key="8">
    <source>
        <dbReference type="Proteomes" id="UP001530377"/>
    </source>
</evidence>
<dbReference type="PANTHER" id="PTHR42913">
    <property type="entry name" value="APOPTOSIS-INDUCING FACTOR 1"/>
    <property type="match status" value="1"/>
</dbReference>
<evidence type="ECO:0000256" key="1">
    <source>
        <dbReference type="ARBA" id="ARBA00001974"/>
    </source>
</evidence>
<dbReference type="InterPro" id="IPR023753">
    <property type="entry name" value="FAD/NAD-binding_dom"/>
</dbReference>